<feature type="compositionally biased region" description="Pro residues" evidence="5">
    <location>
        <begin position="149"/>
        <end position="161"/>
    </location>
</feature>
<evidence type="ECO:0000259" key="7">
    <source>
        <dbReference type="PROSITE" id="PS51826"/>
    </source>
</evidence>
<feature type="compositionally biased region" description="Low complexity" evidence="5">
    <location>
        <begin position="139"/>
        <end position="148"/>
    </location>
</feature>
<dbReference type="InterPro" id="IPR036625">
    <property type="entry name" value="E3-bd_dom_sf"/>
</dbReference>
<evidence type="ECO:0000256" key="5">
    <source>
        <dbReference type="SAM" id="MobiDB-lite"/>
    </source>
</evidence>
<dbReference type="GO" id="GO:0045254">
    <property type="term" value="C:pyruvate dehydrogenase complex"/>
    <property type="evidence" value="ECO:0007669"/>
    <property type="project" value="InterPro"/>
</dbReference>
<dbReference type="InterPro" id="IPR000089">
    <property type="entry name" value="Biotin_lipoyl"/>
</dbReference>
<dbReference type="PROSITE" id="PS50968">
    <property type="entry name" value="BIOTINYL_LIPOYL"/>
    <property type="match status" value="2"/>
</dbReference>
<protein>
    <recommendedName>
        <fullName evidence="4">Dihydrolipoamide acetyltransferase component of pyruvate dehydrogenase complex</fullName>
        <ecNumber evidence="4">2.3.1.-</ecNumber>
    </recommendedName>
</protein>
<dbReference type="InterPro" id="IPR003016">
    <property type="entry name" value="2-oxoA_DH_lipoyl-BS"/>
</dbReference>
<dbReference type="GO" id="GO:0005739">
    <property type="term" value="C:mitochondrion"/>
    <property type="evidence" value="ECO:0007669"/>
    <property type="project" value="TreeGrafter"/>
</dbReference>
<accession>A0AAW2HTB3</accession>
<dbReference type="FunFam" id="2.40.50.100:FF:000010">
    <property type="entry name" value="Acetyltransferase component of pyruvate dehydrogenase complex"/>
    <property type="match status" value="2"/>
</dbReference>
<dbReference type="PROSITE" id="PS00189">
    <property type="entry name" value="LIPOYL"/>
    <property type="match status" value="2"/>
</dbReference>
<dbReference type="InterPro" id="IPR045257">
    <property type="entry name" value="E2/Pdx1"/>
</dbReference>
<dbReference type="SUPFAM" id="SSF52777">
    <property type="entry name" value="CoA-dependent acyltransferases"/>
    <property type="match status" value="1"/>
</dbReference>
<dbReference type="PANTHER" id="PTHR23151">
    <property type="entry name" value="DIHYDROLIPOAMIDE ACETYL/SUCCINYL-TRANSFERASE-RELATED"/>
    <property type="match status" value="1"/>
</dbReference>
<dbReference type="GO" id="GO:0016746">
    <property type="term" value="F:acyltransferase activity"/>
    <property type="evidence" value="ECO:0007669"/>
    <property type="project" value="UniProtKB-KW"/>
</dbReference>
<comment type="caution">
    <text evidence="8">The sequence shown here is derived from an EMBL/GenBank/DDBJ whole genome shotgun (WGS) entry which is preliminary data.</text>
</comment>
<dbReference type="AlphaFoldDB" id="A0AAW2HTB3"/>
<dbReference type="EMBL" id="JARGDH010000003">
    <property type="protein sequence ID" value="KAL0273177.1"/>
    <property type="molecule type" value="Genomic_DNA"/>
</dbReference>
<dbReference type="InterPro" id="IPR001078">
    <property type="entry name" value="2-oxoacid_DH_actylTfrase"/>
</dbReference>
<feature type="compositionally biased region" description="Low complexity" evidence="5">
    <location>
        <begin position="267"/>
        <end position="281"/>
    </location>
</feature>
<evidence type="ECO:0000256" key="4">
    <source>
        <dbReference type="RuleBase" id="RU003423"/>
    </source>
</evidence>
<dbReference type="GO" id="GO:0006086">
    <property type="term" value="P:pyruvate decarboxylation to acetyl-CoA"/>
    <property type="evidence" value="ECO:0007669"/>
    <property type="project" value="InterPro"/>
</dbReference>
<dbReference type="Pfam" id="PF00198">
    <property type="entry name" value="2-oxoacid_dh"/>
    <property type="match status" value="1"/>
</dbReference>
<feature type="domain" description="Lipoyl-binding" evidence="6">
    <location>
        <begin position="180"/>
        <end position="256"/>
    </location>
</feature>
<dbReference type="InterPro" id="IPR023213">
    <property type="entry name" value="CAT-like_dom_sf"/>
</dbReference>
<dbReference type="EC" id="2.3.1.-" evidence="4"/>
<dbReference type="PANTHER" id="PTHR23151:SF90">
    <property type="entry name" value="DIHYDROLIPOYLLYSINE-RESIDUE ACETYLTRANSFERASE COMPONENT OF PYRUVATE DEHYDROGENASE COMPLEX, MITOCHONDRIAL-RELATED"/>
    <property type="match status" value="1"/>
</dbReference>
<evidence type="ECO:0000256" key="2">
    <source>
        <dbReference type="ARBA" id="ARBA00022823"/>
    </source>
</evidence>
<dbReference type="Gene3D" id="2.40.50.100">
    <property type="match status" value="2"/>
</dbReference>
<name>A0AAW2HTB3_9NEOP</name>
<gene>
    <name evidence="8" type="ORF">PYX00_005912</name>
</gene>
<evidence type="ECO:0000259" key="6">
    <source>
        <dbReference type="PROSITE" id="PS50968"/>
    </source>
</evidence>
<dbReference type="InterPro" id="IPR004167">
    <property type="entry name" value="PSBD"/>
</dbReference>
<proteinExistence type="inferred from homology"/>
<dbReference type="Pfam" id="PF00364">
    <property type="entry name" value="Biotin_lipoyl"/>
    <property type="match status" value="2"/>
</dbReference>
<comment type="similarity">
    <text evidence="1 4">Belongs to the 2-oxoacid dehydrogenase family.</text>
</comment>
<dbReference type="PROSITE" id="PS51826">
    <property type="entry name" value="PSBD"/>
    <property type="match status" value="1"/>
</dbReference>
<evidence type="ECO:0000256" key="3">
    <source>
        <dbReference type="ARBA" id="ARBA00022946"/>
    </source>
</evidence>
<organism evidence="8">
    <name type="scientific">Menopon gallinae</name>
    <name type="common">poultry shaft louse</name>
    <dbReference type="NCBI Taxonomy" id="328185"/>
    <lineage>
        <taxon>Eukaryota</taxon>
        <taxon>Metazoa</taxon>
        <taxon>Ecdysozoa</taxon>
        <taxon>Arthropoda</taxon>
        <taxon>Hexapoda</taxon>
        <taxon>Insecta</taxon>
        <taxon>Pterygota</taxon>
        <taxon>Neoptera</taxon>
        <taxon>Paraneoptera</taxon>
        <taxon>Psocodea</taxon>
        <taxon>Troctomorpha</taxon>
        <taxon>Phthiraptera</taxon>
        <taxon>Amblycera</taxon>
        <taxon>Menoponidae</taxon>
        <taxon>Menopon</taxon>
    </lineage>
</organism>
<feature type="region of interest" description="Disordered" evidence="5">
    <location>
        <begin position="347"/>
        <end position="383"/>
    </location>
</feature>
<keyword evidence="4" id="KW-0808">Transferase</keyword>
<feature type="domain" description="Lipoyl-binding" evidence="6">
    <location>
        <begin position="45"/>
        <end position="121"/>
    </location>
</feature>
<keyword evidence="3" id="KW-0809">Transit peptide</keyword>
<reference evidence="8" key="1">
    <citation type="journal article" date="2024" name="Gigascience">
        <title>Chromosome-level genome of the poultry shaft louse Menopon gallinae provides insight into the host-switching and adaptive evolution of parasitic lice.</title>
        <authorList>
            <person name="Xu Y."/>
            <person name="Ma L."/>
            <person name="Liu S."/>
            <person name="Liang Y."/>
            <person name="Liu Q."/>
            <person name="He Z."/>
            <person name="Tian L."/>
            <person name="Duan Y."/>
            <person name="Cai W."/>
            <person name="Li H."/>
            <person name="Song F."/>
        </authorList>
    </citation>
    <scope>NUCLEOTIDE SEQUENCE</scope>
    <source>
        <strain evidence="8">Cailab_2023a</strain>
    </source>
</reference>
<dbReference type="Gene3D" id="4.10.320.10">
    <property type="entry name" value="E3-binding domain"/>
    <property type="match status" value="1"/>
</dbReference>
<evidence type="ECO:0000313" key="8">
    <source>
        <dbReference type="EMBL" id="KAL0273177.1"/>
    </source>
</evidence>
<feature type="region of interest" description="Disordered" evidence="5">
    <location>
        <begin position="131"/>
        <end position="188"/>
    </location>
</feature>
<feature type="region of interest" description="Disordered" evidence="5">
    <location>
        <begin position="267"/>
        <end position="298"/>
    </location>
</feature>
<dbReference type="Gene3D" id="3.30.559.10">
    <property type="entry name" value="Chloramphenicol acetyltransferase-like domain"/>
    <property type="match status" value="1"/>
</dbReference>
<dbReference type="InterPro" id="IPR011053">
    <property type="entry name" value="Single_hybrid_motif"/>
</dbReference>
<keyword evidence="4" id="KW-0012">Acyltransferase</keyword>
<feature type="domain" description="Peripheral subunit-binding (PSBD)" evidence="7">
    <location>
        <begin position="303"/>
        <end position="340"/>
    </location>
</feature>
<dbReference type="CDD" id="cd06849">
    <property type="entry name" value="lipoyl_domain"/>
    <property type="match status" value="2"/>
</dbReference>
<evidence type="ECO:0000256" key="1">
    <source>
        <dbReference type="ARBA" id="ARBA00007317"/>
    </source>
</evidence>
<keyword evidence="2 4" id="KW-0450">Lipoyl</keyword>
<feature type="compositionally biased region" description="Basic and acidic residues" evidence="5">
    <location>
        <begin position="365"/>
        <end position="376"/>
    </location>
</feature>
<sequence length="631" mass="68068">MSSITKAVSCYSAVRYLNFINKNAQNFRSKHALLFHTSAYLNVKGQGINMPSLSPTMSEGKIVKWLKKEGDPISPGDVLCDIETDKAVVAMETEEEGILAKILVPENSQAISVGTLIALMVQVGENWQEVEFPSEEESAAAPAASSPPASSPPASSPPASSPPADDGPKPADPPPTGPVGIQINMPSLSPTMSSGTILKWLKKEGDKVSAGDVLCDIQTDKAVISFESDEDGILAKILVPENQKDVEVGTLIALLVAENEDWQNVVVPPAGAKGSAPSGKKSPPPVPPGPLVPCPGGVTPDKPFGPAVRSIIEVYRLDIRKIKATGRNNMLLKEDVLRYIEENKLQKKPPKPVSLPAAAHQAAKPFEEKPASDRKPLTASPISDPLSVYRRNFGKRPKEKYIDIELSNVRKVIAKRLSESKWSAPHTYGRILCKADKLIQLRKDMNSMGLKASMNDYIIKGTAVALESCPKVNSTYENDELRPSRTIDISIAVATAGGLITPIVTDVGSKSILDVSKAVKDLVGRARDGKLKPHEFQGGSFTISNLGMFGIKHFTAIINPPQCAILAVGTLLDRFGADGRTHYDIVCTLSYDRRALLEDEAAEFLEKLKCIIENPKRMVAQTLSERRALGL</sequence>
<dbReference type="SUPFAM" id="SSF51230">
    <property type="entry name" value="Single hybrid motif"/>
    <property type="match status" value="2"/>
</dbReference>
<dbReference type="Pfam" id="PF02817">
    <property type="entry name" value="E3_binding"/>
    <property type="match status" value="1"/>
</dbReference>
<dbReference type="SUPFAM" id="SSF47005">
    <property type="entry name" value="Peripheral subunit-binding domain of 2-oxo acid dehydrogenase complex"/>
    <property type="match status" value="1"/>
</dbReference>
<comment type="cofactor">
    <cofactor evidence="4">
        <name>(R)-lipoate</name>
        <dbReference type="ChEBI" id="CHEBI:83088"/>
    </cofactor>
</comment>
<feature type="compositionally biased region" description="Pro residues" evidence="5">
    <location>
        <begin position="282"/>
        <end position="293"/>
    </location>
</feature>